<reference evidence="2" key="1">
    <citation type="journal article" date="2022" name="bioRxiv">
        <title>Sequencing and chromosome-scale assembly of the giantPleurodeles waltlgenome.</title>
        <authorList>
            <person name="Brown T."/>
            <person name="Elewa A."/>
            <person name="Iarovenko S."/>
            <person name="Subramanian E."/>
            <person name="Araus A.J."/>
            <person name="Petzold A."/>
            <person name="Susuki M."/>
            <person name="Suzuki K.-i.T."/>
            <person name="Hayashi T."/>
            <person name="Toyoda A."/>
            <person name="Oliveira C."/>
            <person name="Osipova E."/>
            <person name="Leigh N.D."/>
            <person name="Simon A."/>
            <person name="Yun M.H."/>
        </authorList>
    </citation>
    <scope>NUCLEOTIDE SEQUENCE</scope>
    <source>
        <strain evidence="2">20211129_DDA</strain>
        <tissue evidence="2">Liver</tissue>
    </source>
</reference>
<proteinExistence type="predicted"/>
<organism evidence="2 3">
    <name type="scientific">Pleurodeles waltl</name>
    <name type="common">Iberian ribbed newt</name>
    <dbReference type="NCBI Taxonomy" id="8319"/>
    <lineage>
        <taxon>Eukaryota</taxon>
        <taxon>Metazoa</taxon>
        <taxon>Chordata</taxon>
        <taxon>Craniata</taxon>
        <taxon>Vertebrata</taxon>
        <taxon>Euteleostomi</taxon>
        <taxon>Amphibia</taxon>
        <taxon>Batrachia</taxon>
        <taxon>Caudata</taxon>
        <taxon>Salamandroidea</taxon>
        <taxon>Salamandridae</taxon>
        <taxon>Pleurodelinae</taxon>
        <taxon>Pleurodeles</taxon>
    </lineage>
</organism>
<dbReference type="AlphaFoldDB" id="A0AAV7VRJ2"/>
<dbReference type="Proteomes" id="UP001066276">
    <property type="component" value="Chromosome 2_1"/>
</dbReference>
<evidence type="ECO:0000313" key="3">
    <source>
        <dbReference type="Proteomes" id="UP001066276"/>
    </source>
</evidence>
<evidence type="ECO:0000313" key="2">
    <source>
        <dbReference type="EMBL" id="KAJ1202961.1"/>
    </source>
</evidence>
<feature type="region of interest" description="Disordered" evidence="1">
    <location>
        <begin position="132"/>
        <end position="173"/>
    </location>
</feature>
<keyword evidence="3" id="KW-1185">Reference proteome</keyword>
<comment type="caution">
    <text evidence="2">The sequence shown here is derived from an EMBL/GenBank/DDBJ whole genome shotgun (WGS) entry which is preliminary data.</text>
</comment>
<sequence length="296" mass="33159">MRIRSRLRHASHDRDHFLLNFVKHHLPEHLPKWHLNPLKVVTRTSTIYITEQDKNKWKESYERRKQMMHSGFFTPNNKPFSILGTLITDNKDLFADCLSAEDQMLLKTRVRGFGVPNSFGGEAVPEIGLHLRRGLPEAPRRGAGSRADTAGRGLPGSPRQQREAPSPPAHLRRAAADRCCVGNKRSRVHGTLRPAHFGGGRGLGTRRTGRQGPGVSGRRRRRRRPGGKRRRSRALGVPEGSGCATPLARPDAGRKLGISPIWSRCLTGARIAERLSHTHFILTSGCGEVWKHKVRK</sequence>
<accession>A0AAV7VRJ2</accession>
<dbReference type="EMBL" id="JANPWB010000003">
    <property type="protein sequence ID" value="KAJ1202961.1"/>
    <property type="molecule type" value="Genomic_DNA"/>
</dbReference>
<evidence type="ECO:0000256" key="1">
    <source>
        <dbReference type="SAM" id="MobiDB-lite"/>
    </source>
</evidence>
<feature type="region of interest" description="Disordered" evidence="1">
    <location>
        <begin position="185"/>
        <end position="248"/>
    </location>
</feature>
<gene>
    <name evidence="2" type="ORF">NDU88_006756</name>
</gene>
<name>A0AAV7VRJ2_PLEWA</name>
<feature type="compositionally biased region" description="Basic residues" evidence="1">
    <location>
        <begin position="217"/>
        <end position="233"/>
    </location>
</feature>
<protein>
    <submittedName>
        <fullName evidence="2">Uncharacterized protein</fullName>
    </submittedName>
</protein>